<dbReference type="Pfam" id="PF04011">
    <property type="entry name" value="LemA"/>
    <property type="match status" value="1"/>
</dbReference>
<organism evidence="8 9">
    <name type="scientific">Naumannella cuiyingiana</name>
    <dbReference type="NCBI Taxonomy" id="1347891"/>
    <lineage>
        <taxon>Bacteria</taxon>
        <taxon>Bacillati</taxon>
        <taxon>Actinomycetota</taxon>
        <taxon>Actinomycetes</taxon>
        <taxon>Propionibacteriales</taxon>
        <taxon>Propionibacteriaceae</taxon>
        <taxon>Naumannella</taxon>
    </lineage>
</organism>
<feature type="compositionally biased region" description="Low complexity" evidence="6">
    <location>
        <begin position="211"/>
        <end position="234"/>
    </location>
</feature>
<dbReference type="Proteomes" id="UP000527616">
    <property type="component" value="Unassembled WGS sequence"/>
</dbReference>
<dbReference type="RefSeq" id="WP_343045874.1">
    <property type="nucleotide sequence ID" value="NZ_JACBZS010000001.1"/>
</dbReference>
<feature type="region of interest" description="Disordered" evidence="6">
    <location>
        <begin position="200"/>
        <end position="243"/>
    </location>
</feature>
<name>A0A7Z0D873_9ACTN</name>
<dbReference type="PANTHER" id="PTHR34478">
    <property type="entry name" value="PROTEIN LEMA"/>
    <property type="match status" value="1"/>
</dbReference>
<keyword evidence="4 7" id="KW-1133">Transmembrane helix</keyword>
<evidence type="ECO:0000313" key="8">
    <source>
        <dbReference type="EMBL" id="NYI70724.1"/>
    </source>
</evidence>
<dbReference type="SUPFAM" id="SSF140478">
    <property type="entry name" value="LemA-like"/>
    <property type="match status" value="1"/>
</dbReference>
<evidence type="ECO:0000256" key="4">
    <source>
        <dbReference type="ARBA" id="ARBA00022989"/>
    </source>
</evidence>
<sequence>MNGFLIALIVFVAIVLVAVIAAIGMYNGLVRLRNLVQESWRQVDVELNRRYELLPNLVETVRASAAHERNTLENITRLRNQAASLAQREGEIPSPERAQAEEQLSGAVRNLLVSVEAYPQLQSNQNFLELQKQLAETEDRIAAGRRFYNANVREYNTKQESFPGNLFAGPLGFQRATYFEVNDPAVRQAPDVNFGEIAYRGDASTGGATGGQPQLGQQAPQQPQGFGQQPAAQPEPRQDPPAR</sequence>
<evidence type="ECO:0000256" key="1">
    <source>
        <dbReference type="ARBA" id="ARBA00004167"/>
    </source>
</evidence>
<evidence type="ECO:0000256" key="2">
    <source>
        <dbReference type="ARBA" id="ARBA00008854"/>
    </source>
</evidence>
<evidence type="ECO:0000313" key="9">
    <source>
        <dbReference type="Proteomes" id="UP000527616"/>
    </source>
</evidence>
<dbReference type="PANTHER" id="PTHR34478:SF1">
    <property type="entry name" value="PROTEIN LEMA"/>
    <property type="match status" value="1"/>
</dbReference>
<keyword evidence="3 7" id="KW-0812">Transmembrane</keyword>
<evidence type="ECO:0000256" key="6">
    <source>
        <dbReference type="SAM" id="MobiDB-lite"/>
    </source>
</evidence>
<evidence type="ECO:0000256" key="5">
    <source>
        <dbReference type="ARBA" id="ARBA00023136"/>
    </source>
</evidence>
<dbReference type="AlphaFoldDB" id="A0A7Z0D873"/>
<protein>
    <submittedName>
        <fullName evidence="8">LemA protein</fullName>
    </submittedName>
</protein>
<evidence type="ECO:0000256" key="7">
    <source>
        <dbReference type="SAM" id="Phobius"/>
    </source>
</evidence>
<comment type="subcellular location">
    <subcellularLocation>
        <location evidence="1">Membrane</location>
        <topology evidence="1">Single-pass membrane protein</topology>
    </subcellularLocation>
</comment>
<gene>
    <name evidence="8" type="ORF">GGQ54_001284</name>
</gene>
<dbReference type="InterPro" id="IPR023353">
    <property type="entry name" value="LemA-like_dom_sf"/>
</dbReference>
<evidence type="ECO:0000256" key="3">
    <source>
        <dbReference type="ARBA" id="ARBA00022692"/>
    </source>
</evidence>
<proteinExistence type="inferred from homology"/>
<keyword evidence="9" id="KW-1185">Reference proteome</keyword>
<dbReference type="GO" id="GO:0016020">
    <property type="term" value="C:membrane"/>
    <property type="evidence" value="ECO:0007669"/>
    <property type="project" value="UniProtKB-SubCell"/>
</dbReference>
<keyword evidence="5 7" id="KW-0472">Membrane</keyword>
<comment type="caution">
    <text evidence="8">The sequence shown here is derived from an EMBL/GenBank/DDBJ whole genome shotgun (WGS) entry which is preliminary data.</text>
</comment>
<feature type="transmembrane region" description="Helical" evidence="7">
    <location>
        <begin position="6"/>
        <end position="26"/>
    </location>
</feature>
<dbReference type="InterPro" id="IPR007156">
    <property type="entry name" value="MamQ_LemA"/>
</dbReference>
<dbReference type="Gene3D" id="1.20.1440.20">
    <property type="entry name" value="LemA-like domain"/>
    <property type="match status" value="1"/>
</dbReference>
<comment type="similarity">
    <text evidence="2">Belongs to the LemA family.</text>
</comment>
<accession>A0A7Z0D873</accession>
<reference evidence="8 9" key="1">
    <citation type="submission" date="2020-07" db="EMBL/GenBank/DDBJ databases">
        <title>Sequencing the genomes of 1000 actinobacteria strains.</title>
        <authorList>
            <person name="Klenk H.-P."/>
        </authorList>
    </citation>
    <scope>NUCLEOTIDE SEQUENCE [LARGE SCALE GENOMIC DNA]</scope>
    <source>
        <strain evidence="8 9">DSM 103164</strain>
    </source>
</reference>
<dbReference type="EMBL" id="JACBZS010000001">
    <property type="protein sequence ID" value="NYI70724.1"/>
    <property type="molecule type" value="Genomic_DNA"/>
</dbReference>